<evidence type="ECO:0000256" key="3">
    <source>
        <dbReference type="HAMAP-Rule" id="MF_01440"/>
    </source>
</evidence>
<dbReference type="PANTHER" id="PTHR35147:SF1">
    <property type="entry name" value="CHEMORECEPTOR GLUTAMINE DEAMIDASE CHED-RELATED"/>
    <property type="match status" value="1"/>
</dbReference>
<gene>
    <name evidence="3" type="primary">cheD</name>
    <name evidence="4" type="ORF">SAMN00808754_0972</name>
</gene>
<dbReference type="InterPro" id="IPR011324">
    <property type="entry name" value="Cytotoxic_necrot_fac-like_cat"/>
</dbReference>
<dbReference type="Proteomes" id="UP000192569">
    <property type="component" value="Chromosome I"/>
</dbReference>
<dbReference type="CDD" id="cd16352">
    <property type="entry name" value="CheD"/>
    <property type="match status" value="1"/>
</dbReference>
<dbReference type="RefSeq" id="WP_084664475.1">
    <property type="nucleotide sequence ID" value="NZ_LT838272.1"/>
</dbReference>
<dbReference type="OrthoDB" id="9807202at2"/>
<dbReference type="SUPFAM" id="SSF64438">
    <property type="entry name" value="CNF1/YfiH-like putative cysteine hydrolases"/>
    <property type="match status" value="1"/>
</dbReference>
<name>A0A1W1VL52_9FIRM</name>
<comment type="similarity">
    <text evidence="3">Belongs to the CheD family.</text>
</comment>
<accession>A0A1W1VL52</accession>
<dbReference type="InterPro" id="IPR005659">
    <property type="entry name" value="Chemorcpt_Glu_NH3ase_CheD"/>
</dbReference>
<comment type="catalytic activity">
    <reaction evidence="3">
        <text>L-glutaminyl-[protein] + H2O = L-glutamyl-[protein] + NH4(+)</text>
        <dbReference type="Rhea" id="RHEA:16441"/>
        <dbReference type="Rhea" id="RHEA-COMP:10207"/>
        <dbReference type="Rhea" id="RHEA-COMP:10208"/>
        <dbReference type="ChEBI" id="CHEBI:15377"/>
        <dbReference type="ChEBI" id="CHEBI:28938"/>
        <dbReference type="ChEBI" id="CHEBI:29973"/>
        <dbReference type="ChEBI" id="CHEBI:30011"/>
        <dbReference type="EC" id="3.5.1.44"/>
    </reaction>
</comment>
<protein>
    <recommendedName>
        <fullName evidence="3">Probable chemoreceptor glutamine deamidase CheD</fullName>
        <ecNumber evidence="3">3.5.1.44</ecNumber>
    </recommendedName>
</protein>
<evidence type="ECO:0000256" key="2">
    <source>
        <dbReference type="ARBA" id="ARBA00022801"/>
    </source>
</evidence>
<keyword evidence="1 3" id="KW-0145">Chemotaxis</keyword>
<proteinExistence type="inferred from homology"/>
<evidence type="ECO:0000256" key="1">
    <source>
        <dbReference type="ARBA" id="ARBA00022500"/>
    </source>
</evidence>
<evidence type="ECO:0000313" key="4">
    <source>
        <dbReference type="EMBL" id="SMB94115.1"/>
    </source>
</evidence>
<dbReference type="Gene3D" id="3.30.1330.200">
    <property type="match status" value="1"/>
</dbReference>
<sequence>MAVEDIKVGIGEWKIAREPQRLITLGLGSCVGVALYDQRAAIGGLAHVMLPDSKQFQEITNRAKFADLAIPDLVEEMLRWGASKGSIIAKVAGGAQMFSSADHRLTTLNIGERNATMVLKTLQALGIPVVAQDTGGNYGRTMILDTASGRVFIRALGRPLREI</sequence>
<dbReference type="STRING" id="698762.SAMN00808754_0972"/>
<reference evidence="4 5" key="1">
    <citation type="submission" date="2017-04" db="EMBL/GenBank/DDBJ databases">
        <authorList>
            <person name="Afonso C.L."/>
            <person name="Miller P.J."/>
            <person name="Scott M.A."/>
            <person name="Spackman E."/>
            <person name="Goraichik I."/>
            <person name="Dimitrov K.M."/>
            <person name="Suarez D.L."/>
            <person name="Swayne D.E."/>
        </authorList>
    </citation>
    <scope>NUCLEOTIDE SEQUENCE [LARGE SCALE GENOMIC DNA]</scope>
    <source>
        <strain evidence="4 5">ToBE</strain>
    </source>
</reference>
<keyword evidence="2 3" id="KW-0378">Hydrolase</keyword>
<dbReference type="Pfam" id="PF03975">
    <property type="entry name" value="CheD"/>
    <property type="match status" value="1"/>
</dbReference>
<dbReference type="HAMAP" id="MF_01440">
    <property type="entry name" value="CheD"/>
    <property type="match status" value="1"/>
</dbReference>
<keyword evidence="5" id="KW-1185">Reference proteome</keyword>
<dbReference type="GO" id="GO:0050568">
    <property type="term" value="F:protein-glutamine glutaminase activity"/>
    <property type="evidence" value="ECO:0007669"/>
    <property type="project" value="UniProtKB-UniRule"/>
</dbReference>
<dbReference type="AlphaFoldDB" id="A0A1W1VL52"/>
<organism evidence="4 5">
    <name type="scientific">Thermanaeromonas toyohensis ToBE</name>
    <dbReference type="NCBI Taxonomy" id="698762"/>
    <lineage>
        <taxon>Bacteria</taxon>
        <taxon>Bacillati</taxon>
        <taxon>Bacillota</taxon>
        <taxon>Clostridia</taxon>
        <taxon>Neomoorellales</taxon>
        <taxon>Neomoorellaceae</taxon>
        <taxon>Thermanaeromonas</taxon>
    </lineage>
</organism>
<dbReference type="EMBL" id="LT838272">
    <property type="protein sequence ID" value="SMB94115.1"/>
    <property type="molecule type" value="Genomic_DNA"/>
</dbReference>
<comment type="function">
    <text evidence="3">Probably deamidates glutamine residues to glutamate on methyl-accepting chemotaxis receptors (MCPs), playing an important role in chemotaxis.</text>
</comment>
<dbReference type="GO" id="GO:0006935">
    <property type="term" value="P:chemotaxis"/>
    <property type="evidence" value="ECO:0007669"/>
    <property type="project" value="UniProtKB-UniRule"/>
</dbReference>
<dbReference type="InterPro" id="IPR038592">
    <property type="entry name" value="CheD-like_sf"/>
</dbReference>
<dbReference type="EC" id="3.5.1.44" evidence="3"/>
<dbReference type="PANTHER" id="PTHR35147">
    <property type="entry name" value="CHEMORECEPTOR GLUTAMINE DEAMIDASE CHED-RELATED"/>
    <property type="match status" value="1"/>
</dbReference>
<evidence type="ECO:0000313" key="5">
    <source>
        <dbReference type="Proteomes" id="UP000192569"/>
    </source>
</evidence>